<feature type="region of interest" description="Disordered" evidence="1">
    <location>
        <begin position="218"/>
        <end position="272"/>
    </location>
</feature>
<feature type="compositionally biased region" description="Polar residues" evidence="1">
    <location>
        <begin position="255"/>
        <end position="268"/>
    </location>
</feature>
<feature type="region of interest" description="Disordered" evidence="1">
    <location>
        <begin position="301"/>
        <end position="401"/>
    </location>
</feature>
<proteinExistence type="predicted"/>
<feature type="compositionally biased region" description="Polar residues" evidence="1">
    <location>
        <begin position="41"/>
        <end position="57"/>
    </location>
</feature>
<evidence type="ECO:0000313" key="2">
    <source>
        <dbReference type="EMBL" id="CAH0113607.1"/>
    </source>
</evidence>
<sequence>MEETGEEHDNPISSSMLNKEEGEIDDEEEEMRNISKLLGKPSSSPHQSLPGSFISNLSVDRSGVGGGGRTQSGDSPSDEWGAAQVHKSPGSVSVSRCACHHSSASGFGGSGTARRRRCQMMESFSLTEIRSSPSGNGTSLSPEFEPIHNRSLSVQGTMATHPRQSPYYLETGTPYGQQQEHSRSDSSFNYESNMSEVDTMNKTVNYFEYRSLESLDSQTISDTTISQQDGDENEGEQEEGDLEEEEEEEEEEANSTRVNFDEGSTFTSPREEELVVIEDGLYSLPMVIANLHSPQTVVVVNGLDKTPPPSSPQKMRNTPPPTPTTTPVKTSCPDSTDLTGCATTTPCNVNSSVKPSHSSSTSSKGSRGPSRGKTKSLSTRDRRRRAQSNNTHTSNEDVSVRRCQRTLHDPQADQHSQQTASGEHADWSILPIFKQLIVQRQLETGGGCHSQPIGGISDDERITTTTTTTKTAIEEIDEGHRQMSSCPNLSIKCDVVEYF</sequence>
<accession>A0A8J2S2E1</accession>
<feature type="region of interest" description="Disordered" evidence="1">
    <location>
        <begin position="1"/>
        <end position="114"/>
    </location>
</feature>
<gene>
    <name evidence="2" type="ORF">DGAL_LOCUS17504</name>
</gene>
<dbReference type="EMBL" id="CAKKLH010000342">
    <property type="protein sequence ID" value="CAH0113607.1"/>
    <property type="molecule type" value="Genomic_DNA"/>
</dbReference>
<dbReference type="AlphaFoldDB" id="A0A8J2S2E1"/>
<feature type="compositionally biased region" description="Low complexity" evidence="1">
    <location>
        <begin position="348"/>
        <end position="371"/>
    </location>
</feature>
<feature type="compositionally biased region" description="Polar residues" evidence="1">
    <location>
        <begin position="328"/>
        <end position="347"/>
    </location>
</feature>
<comment type="caution">
    <text evidence="2">The sequence shown here is derived from an EMBL/GenBank/DDBJ whole genome shotgun (WGS) entry which is preliminary data.</text>
</comment>
<dbReference type="Proteomes" id="UP000789390">
    <property type="component" value="Unassembled WGS sequence"/>
</dbReference>
<feature type="compositionally biased region" description="Acidic residues" evidence="1">
    <location>
        <begin position="229"/>
        <end position="253"/>
    </location>
</feature>
<organism evidence="2 3">
    <name type="scientific">Daphnia galeata</name>
    <dbReference type="NCBI Taxonomy" id="27404"/>
    <lineage>
        <taxon>Eukaryota</taxon>
        <taxon>Metazoa</taxon>
        <taxon>Ecdysozoa</taxon>
        <taxon>Arthropoda</taxon>
        <taxon>Crustacea</taxon>
        <taxon>Branchiopoda</taxon>
        <taxon>Diplostraca</taxon>
        <taxon>Cladocera</taxon>
        <taxon>Anomopoda</taxon>
        <taxon>Daphniidae</taxon>
        <taxon>Daphnia</taxon>
    </lineage>
</organism>
<evidence type="ECO:0000313" key="3">
    <source>
        <dbReference type="Proteomes" id="UP000789390"/>
    </source>
</evidence>
<reference evidence="2" key="1">
    <citation type="submission" date="2021-11" db="EMBL/GenBank/DDBJ databases">
        <authorList>
            <person name="Schell T."/>
        </authorList>
    </citation>
    <scope>NUCLEOTIDE SEQUENCE</scope>
    <source>
        <strain evidence="2">M5</strain>
    </source>
</reference>
<keyword evidence="3" id="KW-1185">Reference proteome</keyword>
<feature type="region of interest" description="Disordered" evidence="1">
    <location>
        <begin position="153"/>
        <end position="190"/>
    </location>
</feature>
<dbReference type="OrthoDB" id="10454880at2759"/>
<evidence type="ECO:0000256" key="1">
    <source>
        <dbReference type="SAM" id="MobiDB-lite"/>
    </source>
</evidence>
<feature type="compositionally biased region" description="Polar residues" evidence="1">
    <location>
        <begin position="174"/>
        <end position="190"/>
    </location>
</feature>
<protein>
    <submittedName>
        <fullName evidence="2">Uncharacterized protein</fullName>
    </submittedName>
</protein>
<name>A0A8J2S2E1_9CRUS</name>